<dbReference type="Proteomes" id="UP000002215">
    <property type="component" value="Chromosome"/>
</dbReference>
<name>A0A979G8B6_CHIPD</name>
<gene>
    <name evidence="2" type="ordered locus">Cpin_5384</name>
</gene>
<feature type="chain" id="PRO_5037768112" evidence="1">
    <location>
        <begin position="28"/>
        <end position="150"/>
    </location>
</feature>
<evidence type="ECO:0000313" key="3">
    <source>
        <dbReference type="Proteomes" id="UP000002215"/>
    </source>
</evidence>
<evidence type="ECO:0000256" key="1">
    <source>
        <dbReference type="SAM" id="SignalP"/>
    </source>
</evidence>
<dbReference type="OrthoDB" id="825403at2"/>
<proteinExistence type="predicted"/>
<accession>A0A979G8B6</accession>
<dbReference type="RefSeq" id="WP_012792982.1">
    <property type="nucleotide sequence ID" value="NC_013132.1"/>
</dbReference>
<sequence>MKNIVFKQSLLKLFMLVACCLSLSAFTANRGLDRYEIYLNSKLILKQAVNAPLNLRMLQLDKADSKDLLRIIYIHCTNKGQGTNRGIAIQDEKGNILKKWTFDDATQAMEIPVKELLQVEKQNSSSRLSLHYAAQELPEGDMLLAAVRFK</sequence>
<reference evidence="2 3" key="2">
    <citation type="journal article" date="2010" name="Stand. Genomic Sci.">
        <title>Complete genome sequence of Chitinophaga pinensis type strain (UQM 2034).</title>
        <authorList>
            <person name="Glavina Del Rio T."/>
            <person name="Abt B."/>
            <person name="Spring S."/>
            <person name="Lapidus A."/>
            <person name="Nolan M."/>
            <person name="Tice H."/>
            <person name="Copeland A."/>
            <person name="Cheng J.F."/>
            <person name="Chen F."/>
            <person name="Bruce D."/>
            <person name="Goodwin L."/>
            <person name="Pitluck S."/>
            <person name="Ivanova N."/>
            <person name="Mavromatis K."/>
            <person name="Mikhailova N."/>
            <person name="Pati A."/>
            <person name="Chen A."/>
            <person name="Palaniappan K."/>
            <person name="Land M."/>
            <person name="Hauser L."/>
            <person name="Chang Y.J."/>
            <person name="Jeffries C.D."/>
            <person name="Chain P."/>
            <person name="Saunders E."/>
            <person name="Detter J.C."/>
            <person name="Brettin T."/>
            <person name="Rohde M."/>
            <person name="Goker M."/>
            <person name="Bristow J."/>
            <person name="Eisen J.A."/>
            <person name="Markowitz V."/>
            <person name="Hugenholtz P."/>
            <person name="Kyrpides N.C."/>
            <person name="Klenk H.P."/>
            <person name="Lucas S."/>
        </authorList>
    </citation>
    <scope>NUCLEOTIDE SEQUENCE [LARGE SCALE GENOMIC DNA]</scope>
    <source>
        <strain evidence="3">ATCC 43595 / DSM 2588 / LMG 13176 / NBRC 15968 / NCIMB 11800 / UQM 2034</strain>
    </source>
</reference>
<evidence type="ECO:0000313" key="2">
    <source>
        <dbReference type="EMBL" id="ACU62814.1"/>
    </source>
</evidence>
<dbReference type="AlphaFoldDB" id="A0A979G8B6"/>
<reference evidence="3" key="1">
    <citation type="submission" date="2009-08" db="EMBL/GenBank/DDBJ databases">
        <title>The complete genome of Chitinophaga pinensis DSM 2588.</title>
        <authorList>
            <consortium name="US DOE Joint Genome Institute (JGI-PGF)"/>
            <person name="Lucas S."/>
            <person name="Copeland A."/>
            <person name="Lapidus A."/>
            <person name="Glavina del Rio T."/>
            <person name="Dalin E."/>
            <person name="Tice H."/>
            <person name="Bruce D."/>
            <person name="Goodwin L."/>
            <person name="Pitluck S."/>
            <person name="Kyrpides N."/>
            <person name="Mavromatis K."/>
            <person name="Ivanova N."/>
            <person name="Mikhailova N."/>
            <person name="Sims D."/>
            <person name="Meinche L."/>
            <person name="Brettin T."/>
            <person name="Detter J.C."/>
            <person name="Han C."/>
            <person name="Larimer F."/>
            <person name="Land M."/>
            <person name="Hauser L."/>
            <person name="Markowitz V."/>
            <person name="Cheng J.-F."/>
            <person name="Hugenholtz P."/>
            <person name="Woyke T."/>
            <person name="Wu D."/>
            <person name="Spring S."/>
            <person name="Klenk H.-P."/>
            <person name="Eisen J.A."/>
        </authorList>
    </citation>
    <scope>NUCLEOTIDE SEQUENCE [LARGE SCALE GENOMIC DNA]</scope>
    <source>
        <strain evidence="3">ATCC 43595 / DSM 2588 / LMG 13176 / NBRC 15968 / NCIMB 11800 / UQM 2034</strain>
    </source>
</reference>
<feature type="signal peptide" evidence="1">
    <location>
        <begin position="1"/>
        <end position="27"/>
    </location>
</feature>
<dbReference type="KEGG" id="cpi:Cpin_5384"/>
<organism evidence="2 3">
    <name type="scientific">Chitinophaga pinensis (strain ATCC 43595 / DSM 2588 / LMG 13176 / NBRC 15968 / NCIMB 11800 / UQM 2034)</name>
    <dbReference type="NCBI Taxonomy" id="485918"/>
    <lineage>
        <taxon>Bacteria</taxon>
        <taxon>Pseudomonadati</taxon>
        <taxon>Bacteroidota</taxon>
        <taxon>Chitinophagia</taxon>
        <taxon>Chitinophagales</taxon>
        <taxon>Chitinophagaceae</taxon>
        <taxon>Chitinophaga</taxon>
    </lineage>
</organism>
<keyword evidence="1" id="KW-0732">Signal</keyword>
<protein>
    <submittedName>
        <fullName evidence="2">Uncharacterized protein</fullName>
    </submittedName>
</protein>
<dbReference type="EMBL" id="CP001699">
    <property type="protein sequence ID" value="ACU62814.1"/>
    <property type="molecule type" value="Genomic_DNA"/>
</dbReference>